<comment type="caution">
    <text evidence="3">The sequence shown here is derived from an EMBL/GenBank/DDBJ whole genome shotgun (WGS) entry which is preliminary data.</text>
</comment>
<dbReference type="EMBL" id="RXIC02000023">
    <property type="protein sequence ID" value="KAB1214445.1"/>
    <property type="molecule type" value="Genomic_DNA"/>
</dbReference>
<feature type="region of interest" description="Disordered" evidence="2">
    <location>
        <begin position="108"/>
        <end position="134"/>
    </location>
</feature>
<dbReference type="PANTHER" id="PTHR33623">
    <property type="entry name" value="OS04G0572500 PROTEIN"/>
    <property type="match status" value="1"/>
</dbReference>
<accession>A0A6A1VP44</accession>
<name>A0A6A1VP44_9ROSI</name>
<reference evidence="3" key="3">
    <citation type="submission" date="2019-09" db="EMBL/GenBank/DDBJ databases">
        <authorList>
            <person name="Gao Z."/>
        </authorList>
    </citation>
    <scope>NUCLEOTIDE SEQUENCE</scope>
    <source>
        <tissue evidence="3">Leaves</tissue>
    </source>
</reference>
<evidence type="ECO:0000313" key="5">
    <source>
        <dbReference type="Proteomes" id="UP000516437"/>
    </source>
</evidence>
<feature type="coiled-coil region" evidence="1">
    <location>
        <begin position="287"/>
        <end position="353"/>
    </location>
</feature>
<feature type="compositionally biased region" description="Basic residues" evidence="2">
    <location>
        <begin position="113"/>
        <end position="122"/>
    </location>
</feature>
<evidence type="ECO:0000256" key="1">
    <source>
        <dbReference type="SAM" id="Coils"/>
    </source>
</evidence>
<dbReference type="EMBL" id="RXIC02000023">
    <property type="protein sequence ID" value="KAB1214456.1"/>
    <property type="molecule type" value="Genomic_DNA"/>
</dbReference>
<dbReference type="OrthoDB" id="1669163at2759"/>
<evidence type="ECO:0000256" key="2">
    <source>
        <dbReference type="SAM" id="MobiDB-lite"/>
    </source>
</evidence>
<dbReference type="PANTHER" id="PTHR33623:SF17">
    <property type="entry name" value="DUF4378 DOMAIN-CONTAINING PROTEIN"/>
    <property type="match status" value="1"/>
</dbReference>
<reference evidence="3" key="1">
    <citation type="submission" date="2018-07" db="EMBL/GenBank/DDBJ databases">
        <authorList>
            <person name="Gao Z.-S."/>
            <person name="Jia H.-M."/>
            <person name="Jia H.-J."/>
            <person name="Cai Q.-L."/>
            <person name="Wang Y."/>
            <person name="Zhao H.-B."/>
        </authorList>
    </citation>
    <scope>NUCLEOTIDE SEQUENCE</scope>
    <source>
        <tissue evidence="3">Leaves</tissue>
    </source>
</reference>
<evidence type="ECO:0008006" key="6">
    <source>
        <dbReference type="Google" id="ProtNLM"/>
    </source>
</evidence>
<feature type="region of interest" description="Disordered" evidence="2">
    <location>
        <begin position="161"/>
        <end position="199"/>
    </location>
</feature>
<keyword evidence="1" id="KW-0175">Coiled coil</keyword>
<feature type="region of interest" description="Disordered" evidence="2">
    <location>
        <begin position="1"/>
        <end position="24"/>
    </location>
</feature>
<keyword evidence="5" id="KW-1185">Reference proteome</keyword>
<dbReference type="Proteomes" id="UP000516437">
    <property type="component" value="Chromosome 5"/>
</dbReference>
<organism evidence="3 5">
    <name type="scientific">Morella rubra</name>
    <name type="common">Chinese bayberry</name>
    <dbReference type="NCBI Taxonomy" id="262757"/>
    <lineage>
        <taxon>Eukaryota</taxon>
        <taxon>Viridiplantae</taxon>
        <taxon>Streptophyta</taxon>
        <taxon>Embryophyta</taxon>
        <taxon>Tracheophyta</taxon>
        <taxon>Spermatophyta</taxon>
        <taxon>Magnoliopsida</taxon>
        <taxon>eudicotyledons</taxon>
        <taxon>Gunneridae</taxon>
        <taxon>Pentapetalae</taxon>
        <taxon>rosids</taxon>
        <taxon>fabids</taxon>
        <taxon>Fagales</taxon>
        <taxon>Myricaceae</taxon>
        <taxon>Morella</taxon>
    </lineage>
</organism>
<sequence length="468" mass="53171">MASTTISSKKKNGQQRKPFTVERRSRTLKEFLNENSDSFSSSGFKSFPRQPCICNAHCSAKSDRLNSENMTRLLRSRSKAASTTISALQAVFKAVKKLQFTAAKSPSFLPRSLSRRPSRKNSGKQATEKKASEGDRELKITVTVKDIVRWASFRDLVEEKSRPLDFSSSPHHCTTTTTTTTGSTSSTCSSSKSSSWCDSDFTSESLPSWSGTSEEHAENEVEIVKKHLPAVGKDCMQAATETESYTAVDLKVESSCHEKEQQSPVSVLDFKVGEDGEQYFSSFTRSLANVEMTRQNLLQKIQRFESLAKLESLDLEEWMPMEENTRYEEEVEEEEEEEESNELAKKAKELLNHVRATSAVGIDKIKVEQLLLDFFSDELSASWRDHTKKDDDELDWKMVSMAKAWISEEQNGLYECGEEHKIREACLRDMDSQKWSKFEEEKQELVMEVETQILGCLVDEVLVDLFLH</sequence>
<dbReference type="AlphaFoldDB" id="A0A6A1VP44"/>
<evidence type="ECO:0000313" key="3">
    <source>
        <dbReference type="EMBL" id="KAB1214445.1"/>
    </source>
</evidence>
<gene>
    <name evidence="3" type="ORF">CJ030_MR5G005947</name>
    <name evidence="4" type="ORF">CJ030_MR5G005958</name>
</gene>
<evidence type="ECO:0000313" key="4">
    <source>
        <dbReference type="EMBL" id="KAB1214456.1"/>
    </source>
</evidence>
<reference evidence="3 5" key="2">
    <citation type="journal article" date="2019" name="Plant Biotechnol. J.">
        <title>The red bayberry genome and genetic basis of sex determination.</title>
        <authorList>
            <person name="Jia H.M."/>
            <person name="Jia H.J."/>
            <person name="Cai Q.L."/>
            <person name="Wang Y."/>
            <person name="Zhao H.B."/>
            <person name="Yang W.F."/>
            <person name="Wang G.Y."/>
            <person name="Li Y.H."/>
            <person name="Zhan D.L."/>
            <person name="Shen Y.T."/>
            <person name="Niu Q.F."/>
            <person name="Chang L."/>
            <person name="Qiu J."/>
            <person name="Zhao L."/>
            <person name="Xie H.B."/>
            <person name="Fu W.Y."/>
            <person name="Jin J."/>
            <person name="Li X.W."/>
            <person name="Jiao Y."/>
            <person name="Zhou C.C."/>
            <person name="Tu T."/>
            <person name="Chai C.Y."/>
            <person name="Gao J.L."/>
            <person name="Fan L.J."/>
            <person name="van de Weg E."/>
            <person name="Wang J.Y."/>
            <person name="Gao Z.S."/>
        </authorList>
    </citation>
    <scope>NUCLEOTIDE SEQUENCE [LARGE SCALE GENOMIC DNA]</scope>
    <source>
        <tissue evidence="3">Leaves</tissue>
    </source>
</reference>
<protein>
    <recommendedName>
        <fullName evidence="6">DUF4378 domain-containing protein</fullName>
    </recommendedName>
</protein>
<proteinExistence type="predicted"/>
<feature type="compositionally biased region" description="Low complexity" evidence="2">
    <location>
        <begin position="167"/>
        <end position="199"/>
    </location>
</feature>